<keyword evidence="2" id="KW-0560">Oxidoreductase</keyword>
<accession>A0A1S1QLY8</accession>
<dbReference type="PANTHER" id="PTHR48083">
    <property type="entry name" value="MEDIUM-CHAIN SPECIFIC ACYL-COA DEHYDROGENASE, MITOCHONDRIAL-RELATED"/>
    <property type="match status" value="1"/>
</dbReference>
<proteinExistence type="predicted"/>
<dbReference type="InterPro" id="IPR009075">
    <property type="entry name" value="AcylCo_DH/oxidase_C"/>
</dbReference>
<gene>
    <name evidence="4" type="ORF">CC117_19055</name>
</gene>
<comment type="caution">
    <text evidence="4">The sequence shown here is derived from an EMBL/GenBank/DDBJ whole genome shotgun (WGS) entry which is preliminary data.</text>
</comment>
<dbReference type="Proteomes" id="UP000179627">
    <property type="component" value="Unassembled WGS sequence"/>
</dbReference>
<keyword evidence="1" id="KW-0285">Flavoprotein</keyword>
<dbReference type="InterPro" id="IPR036250">
    <property type="entry name" value="AcylCo_DH-like_C"/>
</dbReference>
<protein>
    <submittedName>
        <fullName evidence="4">Acyl-CoA dehydrogenase</fullName>
    </submittedName>
</protein>
<keyword evidence="5" id="KW-1185">Reference proteome</keyword>
<dbReference type="OrthoDB" id="4614767at2"/>
<organism evidence="4 5">
    <name type="scientific">Parafrankia colletiae</name>
    <dbReference type="NCBI Taxonomy" id="573497"/>
    <lineage>
        <taxon>Bacteria</taxon>
        <taxon>Bacillati</taxon>
        <taxon>Actinomycetota</taxon>
        <taxon>Actinomycetes</taxon>
        <taxon>Frankiales</taxon>
        <taxon>Frankiaceae</taxon>
        <taxon>Parafrankia</taxon>
    </lineage>
</organism>
<evidence type="ECO:0000256" key="2">
    <source>
        <dbReference type="ARBA" id="ARBA00023002"/>
    </source>
</evidence>
<dbReference type="Gene3D" id="1.20.140.10">
    <property type="entry name" value="Butyryl-CoA Dehydrogenase, subunit A, domain 3"/>
    <property type="match status" value="1"/>
</dbReference>
<evidence type="ECO:0000259" key="3">
    <source>
        <dbReference type="Pfam" id="PF00441"/>
    </source>
</evidence>
<feature type="domain" description="Acyl-CoA dehydrogenase/oxidase C-terminal" evidence="3">
    <location>
        <begin position="204"/>
        <end position="314"/>
    </location>
</feature>
<dbReference type="AlphaFoldDB" id="A0A1S1QLY8"/>
<dbReference type="GO" id="GO:0005737">
    <property type="term" value="C:cytoplasm"/>
    <property type="evidence" value="ECO:0007669"/>
    <property type="project" value="TreeGrafter"/>
</dbReference>
<evidence type="ECO:0000256" key="1">
    <source>
        <dbReference type="ARBA" id="ARBA00022630"/>
    </source>
</evidence>
<dbReference type="RefSeq" id="WP_071085395.1">
    <property type="nucleotide sequence ID" value="NZ_MBLM01000120.1"/>
</dbReference>
<dbReference type="GO" id="GO:0033539">
    <property type="term" value="P:fatty acid beta-oxidation using acyl-CoA dehydrogenase"/>
    <property type="evidence" value="ECO:0007669"/>
    <property type="project" value="TreeGrafter"/>
</dbReference>
<evidence type="ECO:0000313" key="4">
    <source>
        <dbReference type="EMBL" id="OHV35753.1"/>
    </source>
</evidence>
<reference evidence="5" key="1">
    <citation type="submission" date="2016-07" db="EMBL/GenBank/DDBJ databases">
        <title>Sequence Frankia sp. strain CcI1.17.</title>
        <authorList>
            <person name="Ghodhbane-Gtari F."/>
            <person name="Swanson E."/>
            <person name="Gueddou A."/>
            <person name="Morris K."/>
            <person name="Hezbri K."/>
            <person name="Ktari A."/>
            <person name="Nouioui I."/>
            <person name="Abebe-Akele F."/>
            <person name="Simpson S."/>
            <person name="Thomas K."/>
            <person name="Gtari M."/>
            <person name="Tisa L.S."/>
            <person name="Hurst S."/>
        </authorList>
    </citation>
    <scope>NUCLEOTIDE SEQUENCE [LARGE SCALE GENOMIC DNA]</scope>
    <source>
        <strain evidence="5">Cc1.17</strain>
    </source>
</reference>
<dbReference type="GO" id="GO:0003995">
    <property type="term" value="F:acyl-CoA dehydrogenase activity"/>
    <property type="evidence" value="ECO:0007669"/>
    <property type="project" value="TreeGrafter"/>
</dbReference>
<sequence>MNTELSEEAVEYGRTALRAFEAAGGDQIVQDAEREPARRADLVEPVLAELGAWDLDPRGGADELEAVAALCRVAGWWALPYPVAERLARPADGSTDGLVVIAGTGPGGAAGAAGAGDARDAGDAGDAGLVGYGPAAPVAGLGRRWSTVTFDGGRGVATAAPPTTTPRYGAFVTGLVDDPALVPSQASRDGDGLADLALGLVLPCWTLLGMLDRAIDLTRAHVLAREQFGQPLARFQGVQFQLTDAEVERLGVEELAKYALWAVATGRGEAVDDALALRLAILEAADQVFRVAHQLHGAMGFCDETTLSWISRYSQPVRRLPLGLSATRDELTRRIGRAGLAGPFAPRREPNLEVQPL</sequence>
<evidence type="ECO:0000313" key="5">
    <source>
        <dbReference type="Proteomes" id="UP000179627"/>
    </source>
</evidence>
<dbReference type="EMBL" id="MBLM01000120">
    <property type="protein sequence ID" value="OHV35753.1"/>
    <property type="molecule type" value="Genomic_DNA"/>
</dbReference>
<dbReference type="SUPFAM" id="SSF47203">
    <property type="entry name" value="Acyl-CoA dehydrogenase C-terminal domain-like"/>
    <property type="match status" value="1"/>
</dbReference>
<dbReference type="InterPro" id="IPR050741">
    <property type="entry name" value="Acyl-CoA_dehydrogenase"/>
</dbReference>
<name>A0A1S1QLY8_9ACTN</name>
<dbReference type="Pfam" id="PF00441">
    <property type="entry name" value="Acyl-CoA_dh_1"/>
    <property type="match status" value="1"/>
</dbReference>